<organism evidence="1 2">
    <name type="scientific">Brassica cretica</name>
    <name type="common">Mustard</name>
    <dbReference type="NCBI Taxonomy" id="69181"/>
    <lineage>
        <taxon>Eukaryota</taxon>
        <taxon>Viridiplantae</taxon>
        <taxon>Streptophyta</taxon>
        <taxon>Embryophyta</taxon>
        <taxon>Tracheophyta</taxon>
        <taxon>Spermatophyta</taxon>
        <taxon>Magnoliopsida</taxon>
        <taxon>eudicotyledons</taxon>
        <taxon>Gunneridae</taxon>
        <taxon>Pentapetalae</taxon>
        <taxon>rosids</taxon>
        <taxon>malvids</taxon>
        <taxon>Brassicales</taxon>
        <taxon>Brassicaceae</taxon>
        <taxon>Brassiceae</taxon>
        <taxon>Brassica</taxon>
    </lineage>
</organism>
<comment type="caution">
    <text evidence="1">The sequence shown here is derived from an EMBL/GenBank/DDBJ whole genome shotgun (WGS) entry which is preliminary data.</text>
</comment>
<evidence type="ECO:0000313" key="1">
    <source>
        <dbReference type="EMBL" id="KAF3580846.1"/>
    </source>
</evidence>
<accession>A0ABQ7DU28</accession>
<keyword evidence="2" id="KW-1185">Reference proteome</keyword>
<gene>
    <name evidence="1" type="ORF">DY000_02033712</name>
</gene>
<name>A0ABQ7DU28_BRACR</name>
<protein>
    <submittedName>
        <fullName evidence="1">Uncharacterized protein</fullName>
    </submittedName>
</protein>
<dbReference type="EMBL" id="QGKV02000649">
    <property type="protein sequence ID" value="KAF3580846.1"/>
    <property type="molecule type" value="Genomic_DNA"/>
</dbReference>
<reference evidence="1 2" key="1">
    <citation type="journal article" date="2020" name="BMC Genomics">
        <title>Intraspecific diversification of the crop wild relative Brassica cretica Lam. using demographic model selection.</title>
        <authorList>
            <person name="Kioukis A."/>
            <person name="Michalopoulou V.A."/>
            <person name="Briers L."/>
            <person name="Pirintsos S."/>
            <person name="Studholme D.J."/>
            <person name="Pavlidis P."/>
            <person name="Sarris P.F."/>
        </authorList>
    </citation>
    <scope>NUCLEOTIDE SEQUENCE [LARGE SCALE GENOMIC DNA]</scope>
    <source>
        <strain evidence="2">cv. PFS-1207/04</strain>
    </source>
</reference>
<proteinExistence type="predicted"/>
<evidence type="ECO:0000313" key="2">
    <source>
        <dbReference type="Proteomes" id="UP000266723"/>
    </source>
</evidence>
<sequence length="66" mass="7570">MTLSMFLDGRSEDLRILPITLDQQPKNTNAPIEYHSRLFNPKKQYSIVSFMIFHCKQNASGASIIL</sequence>
<dbReference type="Proteomes" id="UP000266723">
    <property type="component" value="Unassembled WGS sequence"/>
</dbReference>